<dbReference type="Gene3D" id="1.10.287.110">
    <property type="entry name" value="DnaJ domain"/>
    <property type="match status" value="1"/>
</dbReference>
<dbReference type="PANTHER" id="PTHR44145">
    <property type="entry name" value="DNAJ HOMOLOG SUBFAMILY A MEMBER 3, MITOCHONDRIAL"/>
    <property type="match status" value="1"/>
</dbReference>
<evidence type="ECO:0000313" key="5">
    <source>
        <dbReference type="EMBL" id="KAF4620616.1"/>
    </source>
</evidence>
<organism evidence="5 6">
    <name type="scientific">Agrocybe pediades</name>
    <dbReference type="NCBI Taxonomy" id="84607"/>
    <lineage>
        <taxon>Eukaryota</taxon>
        <taxon>Fungi</taxon>
        <taxon>Dikarya</taxon>
        <taxon>Basidiomycota</taxon>
        <taxon>Agaricomycotina</taxon>
        <taxon>Agaricomycetes</taxon>
        <taxon>Agaricomycetidae</taxon>
        <taxon>Agaricales</taxon>
        <taxon>Agaricineae</taxon>
        <taxon>Strophariaceae</taxon>
        <taxon>Agrocybe</taxon>
    </lineage>
</organism>
<dbReference type="EMBL" id="JAACJL010000015">
    <property type="protein sequence ID" value="KAF4620616.1"/>
    <property type="molecule type" value="Genomic_DNA"/>
</dbReference>
<dbReference type="InterPro" id="IPR051938">
    <property type="entry name" value="Apopto_cytoskel_mod"/>
</dbReference>
<dbReference type="CDD" id="cd06257">
    <property type="entry name" value="DnaJ"/>
    <property type="match status" value="1"/>
</dbReference>
<reference evidence="5 6" key="1">
    <citation type="submission" date="2019-12" db="EMBL/GenBank/DDBJ databases">
        <authorList>
            <person name="Floudas D."/>
            <person name="Bentzer J."/>
            <person name="Ahren D."/>
            <person name="Johansson T."/>
            <person name="Persson P."/>
            <person name="Tunlid A."/>
        </authorList>
    </citation>
    <scope>NUCLEOTIDE SEQUENCE [LARGE SCALE GENOMIC DNA]</scope>
    <source>
        <strain evidence="5 6">CBS 102.39</strain>
    </source>
</reference>
<dbReference type="InterPro" id="IPR036869">
    <property type="entry name" value="J_dom_sf"/>
</dbReference>
<dbReference type="Pfam" id="PF00226">
    <property type="entry name" value="DnaJ"/>
    <property type="match status" value="1"/>
</dbReference>
<evidence type="ECO:0000256" key="2">
    <source>
        <dbReference type="SAM" id="MobiDB-lite"/>
    </source>
</evidence>
<dbReference type="Proteomes" id="UP000521872">
    <property type="component" value="Unassembled WGS sequence"/>
</dbReference>
<dbReference type="PRINTS" id="PR00625">
    <property type="entry name" value="JDOMAIN"/>
</dbReference>
<feature type="transmembrane region" description="Helical" evidence="3">
    <location>
        <begin position="169"/>
        <end position="186"/>
    </location>
</feature>
<dbReference type="PANTHER" id="PTHR44145:SF3">
    <property type="entry name" value="DNAJ HOMOLOG SUBFAMILY A MEMBER 3, MITOCHONDRIAL"/>
    <property type="match status" value="1"/>
</dbReference>
<feature type="domain" description="J" evidence="4">
    <location>
        <begin position="57"/>
        <end position="143"/>
    </location>
</feature>
<keyword evidence="3" id="KW-1133">Transmembrane helix</keyword>
<dbReference type="AlphaFoldDB" id="A0A8H4R1P2"/>
<proteinExistence type="predicted"/>
<keyword evidence="6" id="KW-1185">Reference proteome</keyword>
<accession>A0A8H4R1P2</accession>
<keyword evidence="1" id="KW-0143">Chaperone</keyword>
<evidence type="ECO:0000313" key="6">
    <source>
        <dbReference type="Proteomes" id="UP000521872"/>
    </source>
</evidence>
<comment type="caution">
    <text evidence="5">The sequence shown here is derived from an EMBL/GenBank/DDBJ whole genome shotgun (WGS) entry which is preliminary data.</text>
</comment>
<keyword evidence="3" id="KW-0472">Membrane</keyword>
<evidence type="ECO:0000256" key="3">
    <source>
        <dbReference type="SAM" id="Phobius"/>
    </source>
</evidence>
<dbReference type="PROSITE" id="PS50076">
    <property type="entry name" value="DNAJ_2"/>
    <property type="match status" value="1"/>
</dbReference>
<dbReference type="SMART" id="SM00271">
    <property type="entry name" value="DnaJ"/>
    <property type="match status" value="1"/>
</dbReference>
<keyword evidence="3" id="KW-0812">Transmembrane</keyword>
<name>A0A8H4R1P2_9AGAR</name>
<evidence type="ECO:0000259" key="4">
    <source>
        <dbReference type="PROSITE" id="PS50076"/>
    </source>
</evidence>
<feature type="region of interest" description="Disordered" evidence="2">
    <location>
        <begin position="198"/>
        <end position="229"/>
    </location>
</feature>
<sequence length="229" mass="26003">MSRYLCLKLQHRKVLQQCCRNTCLWRSYAHAATADESTASAKAAHNPYPYPTHRNPTPHQLFHLPRDATKSEIKARYYELVRVYHPDKASQTVDPEIAHARFRAITNAYDALNGKIPMSADPLKPHPTAEAHANSEARYRRTAAYRAMRQRQQNLYDSGAVDDSMKDKIILAGAVFTIVFVVFHTFTTRQEALAIAAERSRELSKRRPKPAVVVDERLAEQPPPSQPSD</sequence>
<dbReference type="InterPro" id="IPR001623">
    <property type="entry name" value="DnaJ_domain"/>
</dbReference>
<gene>
    <name evidence="5" type="ORF">D9613_000252</name>
</gene>
<evidence type="ECO:0000256" key="1">
    <source>
        <dbReference type="ARBA" id="ARBA00023186"/>
    </source>
</evidence>
<dbReference type="SUPFAM" id="SSF46565">
    <property type="entry name" value="Chaperone J-domain"/>
    <property type="match status" value="1"/>
</dbReference>
<protein>
    <recommendedName>
        <fullName evidence="4">J domain-containing protein</fullName>
    </recommendedName>
</protein>